<keyword evidence="4" id="KW-1003">Cell membrane</keyword>
<comment type="subcellular location">
    <subcellularLocation>
        <location evidence="2">Cell inner membrane</location>
        <topology evidence="2">Multi-pass membrane protein</topology>
    </subcellularLocation>
</comment>
<keyword evidence="12 15" id="KW-1133">Transmembrane helix</keyword>
<keyword evidence="5" id="KW-0997">Cell inner membrane</keyword>
<keyword evidence="7" id="KW-0808">Transferase</keyword>
<evidence type="ECO:0000313" key="18">
    <source>
        <dbReference type="EMBL" id="MFC3935250.1"/>
    </source>
</evidence>
<keyword evidence="13" id="KW-0902">Two-component regulatory system</keyword>
<dbReference type="GO" id="GO:0005524">
    <property type="term" value="F:ATP binding"/>
    <property type="evidence" value="ECO:0007669"/>
    <property type="project" value="UniProtKB-KW"/>
</dbReference>
<evidence type="ECO:0000256" key="2">
    <source>
        <dbReference type="ARBA" id="ARBA00004429"/>
    </source>
</evidence>
<dbReference type="PANTHER" id="PTHR44936">
    <property type="entry name" value="SENSOR PROTEIN CREC"/>
    <property type="match status" value="1"/>
</dbReference>
<evidence type="ECO:0000256" key="4">
    <source>
        <dbReference type="ARBA" id="ARBA00022475"/>
    </source>
</evidence>
<keyword evidence="11 18" id="KW-0067">ATP-binding</keyword>
<name>A0ABV8D9M8_9BURK</name>
<evidence type="ECO:0000256" key="3">
    <source>
        <dbReference type="ARBA" id="ARBA00012438"/>
    </source>
</evidence>
<dbReference type="InterPro" id="IPR003594">
    <property type="entry name" value="HATPase_dom"/>
</dbReference>
<dbReference type="CDD" id="cd00082">
    <property type="entry name" value="HisKA"/>
    <property type="match status" value="1"/>
</dbReference>
<dbReference type="Pfam" id="PF00512">
    <property type="entry name" value="HisKA"/>
    <property type="match status" value="1"/>
</dbReference>
<evidence type="ECO:0000256" key="14">
    <source>
        <dbReference type="ARBA" id="ARBA00023136"/>
    </source>
</evidence>
<dbReference type="InterPro" id="IPR003660">
    <property type="entry name" value="HAMP_dom"/>
</dbReference>
<dbReference type="InterPro" id="IPR036890">
    <property type="entry name" value="HATPase_C_sf"/>
</dbReference>
<dbReference type="PRINTS" id="PR00344">
    <property type="entry name" value="BCTRLSENSOR"/>
</dbReference>
<comment type="caution">
    <text evidence="18">The sequence shown here is derived from an EMBL/GenBank/DDBJ whole genome shotgun (WGS) entry which is preliminary data.</text>
</comment>
<dbReference type="PANTHER" id="PTHR44936:SF5">
    <property type="entry name" value="SENSOR HISTIDINE KINASE ENVZ"/>
    <property type="match status" value="1"/>
</dbReference>
<dbReference type="SUPFAM" id="SSF158472">
    <property type="entry name" value="HAMP domain-like"/>
    <property type="match status" value="1"/>
</dbReference>
<evidence type="ECO:0000256" key="10">
    <source>
        <dbReference type="ARBA" id="ARBA00022777"/>
    </source>
</evidence>
<dbReference type="PROSITE" id="PS50109">
    <property type="entry name" value="HIS_KIN"/>
    <property type="match status" value="1"/>
</dbReference>
<evidence type="ECO:0000259" key="17">
    <source>
        <dbReference type="PROSITE" id="PS50885"/>
    </source>
</evidence>
<dbReference type="InterPro" id="IPR005467">
    <property type="entry name" value="His_kinase_dom"/>
</dbReference>
<keyword evidence="8 15" id="KW-0812">Transmembrane</keyword>
<evidence type="ECO:0000256" key="11">
    <source>
        <dbReference type="ARBA" id="ARBA00022840"/>
    </source>
</evidence>
<dbReference type="InterPro" id="IPR036097">
    <property type="entry name" value="HisK_dim/P_sf"/>
</dbReference>
<keyword evidence="9" id="KW-0547">Nucleotide-binding</keyword>
<dbReference type="EMBL" id="JBHSAJ010000029">
    <property type="protein sequence ID" value="MFC3935250.1"/>
    <property type="molecule type" value="Genomic_DNA"/>
</dbReference>
<dbReference type="PROSITE" id="PS50885">
    <property type="entry name" value="HAMP"/>
    <property type="match status" value="1"/>
</dbReference>
<evidence type="ECO:0000256" key="8">
    <source>
        <dbReference type="ARBA" id="ARBA00022692"/>
    </source>
</evidence>
<dbReference type="InterPro" id="IPR004358">
    <property type="entry name" value="Sig_transdc_His_kin-like_C"/>
</dbReference>
<evidence type="ECO:0000256" key="1">
    <source>
        <dbReference type="ARBA" id="ARBA00000085"/>
    </source>
</evidence>
<evidence type="ECO:0000313" key="19">
    <source>
        <dbReference type="Proteomes" id="UP001595693"/>
    </source>
</evidence>
<accession>A0ABV8D9M8</accession>
<keyword evidence="19" id="KW-1185">Reference proteome</keyword>
<proteinExistence type="predicted"/>
<dbReference type="EC" id="2.7.13.3" evidence="3"/>
<dbReference type="Proteomes" id="UP001595693">
    <property type="component" value="Unassembled WGS sequence"/>
</dbReference>
<reference evidence="19" key="1">
    <citation type="journal article" date="2019" name="Int. J. Syst. Evol. Microbiol.">
        <title>The Global Catalogue of Microorganisms (GCM) 10K type strain sequencing project: providing services to taxonomists for standard genome sequencing and annotation.</title>
        <authorList>
            <consortium name="The Broad Institute Genomics Platform"/>
            <consortium name="The Broad Institute Genome Sequencing Center for Infectious Disease"/>
            <person name="Wu L."/>
            <person name="Ma J."/>
        </authorList>
    </citation>
    <scope>NUCLEOTIDE SEQUENCE [LARGE SCALE GENOMIC DNA]</scope>
    <source>
        <strain evidence="19">CCUG 2113</strain>
    </source>
</reference>
<dbReference type="CDD" id="cd06225">
    <property type="entry name" value="HAMP"/>
    <property type="match status" value="1"/>
</dbReference>
<feature type="domain" description="Histidine kinase" evidence="16">
    <location>
        <begin position="249"/>
        <end position="451"/>
    </location>
</feature>
<keyword evidence="10" id="KW-0418">Kinase</keyword>
<feature type="domain" description="HAMP" evidence="17">
    <location>
        <begin position="189"/>
        <end position="241"/>
    </location>
</feature>
<dbReference type="Gene3D" id="3.30.565.10">
    <property type="entry name" value="Histidine kinase-like ATPase, C-terminal domain"/>
    <property type="match status" value="1"/>
</dbReference>
<keyword evidence="6" id="KW-0597">Phosphoprotein</keyword>
<dbReference type="InterPro" id="IPR050980">
    <property type="entry name" value="2C_sensor_his_kinase"/>
</dbReference>
<dbReference type="InterPro" id="IPR038421">
    <property type="entry name" value="RisS_PPD_sf"/>
</dbReference>
<dbReference type="SUPFAM" id="SSF55874">
    <property type="entry name" value="ATPase domain of HSP90 chaperone/DNA topoisomerase II/histidine kinase"/>
    <property type="match status" value="1"/>
</dbReference>
<evidence type="ECO:0000256" key="6">
    <source>
        <dbReference type="ARBA" id="ARBA00022553"/>
    </source>
</evidence>
<dbReference type="Gene3D" id="1.10.8.500">
    <property type="entry name" value="HAMP domain in histidine kinase"/>
    <property type="match status" value="1"/>
</dbReference>
<dbReference type="SMART" id="SM00387">
    <property type="entry name" value="HATPase_c"/>
    <property type="match status" value="1"/>
</dbReference>
<evidence type="ECO:0000256" key="9">
    <source>
        <dbReference type="ARBA" id="ARBA00022741"/>
    </source>
</evidence>
<evidence type="ECO:0000259" key="16">
    <source>
        <dbReference type="PROSITE" id="PS50109"/>
    </source>
</evidence>
<evidence type="ECO:0000256" key="12">
    <source>
        <dbReference type="ARBA" id="ARBA00022989"/>
    </source>
</evidence>
<evidence type="ECO:0000256" key="13">
    <source>
        <dbReference type="ARBA" id="ARBA00023012"/>
    </source>
</evidence>
<dbReference type="SMART" id="SM00304">
    <property type="entry name" value="HAMP"/>
    <property type="match status" value="1"/>
</dbReference>
<dbReference type="Gene3D" id="1.10.287.130">
    <property type="match status" value="1"/>
</dbReference>
<feature type="transmembrane region" description="Helical" evidence="15">
    <location>
        <begin position="167"/>
        <end position="187"/>
    </location>
</feature>
<keyword evidence="14 15" id="KW-0472">Membrane</keyword>
<dbReference type="Pfam" id="PF02518">
    <property type="entry name" value="HATPase_c"/>
    <property type="match status" value="1"/>
</dbReference>
<organism evidence="18 19">
    <name type="scientific">Acidovorax facilis</name>
    <dbReference type="NCBI Taxonomy" id="12917"/>
    <lineage>
        <taxon>Bacteria</taxon>
        <taxon>Pseudomonadati</taxon>
        <taxon>Pseudomonadota</taxon>
        <taxon>Betaproteobacteria</taxon>
        <taxon>Burkholderiales</taxon>
        <taxon>Comamonadaceae</taxon>
        <taxon>Acidovorax</taxon>
    </lineage>
</organism>
<protein>
    <recommendedName>
        <fullName evidence="3">histidine kinase</fullName>
        <ecNumber evidence="3">2.7.13.3</ecNumber>
    </recommendedName>
</protein>
<sequence>MMAFATSRRWGLWPRSLLGRNLLLMAVLIVLGQLVAAVLVRQMIFKPRVAQVADGVARNVTALRAGLQALPPAQRVAFVEAFNRQAAQATPPALPESAARRGLLSPLERQFVQAVSRRLGAGDAETQPPQPVWRRDSTGVLALRMVHEGTDYWLNLPSVFPSREFTGAWLAATLASMLLALLGAWWLQRHINRPLVQVVGAAQQLAQGQSPATLPDDGPEEIATVARSFNQMAQSLATADHERALMLAGVSHDLRTPLTKLRLGVEIAGPQVDAPLAASMARSIDEMDGIVGQFLQFARSGDAEAPTTASLNDLAQAVAEAQADHGRALVLELGALPHVPVRPQALRRALDNLVENAWRHGAPPVVLRTGADATQVWLEVQDQGPGITAEEIDRMRQPFARGGGTARAGAPGAGLGLAIAERVARAQGGALELHSAPGQGLRARLVLPLAGPGGEPATA</sequence>
<dbReference type="SMART" id="SM00388">
    <property type="entry name" value="HisKA"/>
    <property type="match status" value="1"/>
</dbReference>
<dbReference type="Gene3D" id="3.30.450.300">
    <property type="entry name" value="Sensor histidine kinase RisS, periplasmic domain"/>
    <property type="match status" value="1"/>
</dbReference>
<gene>
    <name evidence="18" type="ORF">ACFOW3_11510</name>
</gene>
<dbReference type="RefSeq" id="WP_207401924.1">
    <property type="nucleotide sequence ID" value="NZ_JAMXAX010000030.1"/>
</dbReference>
<evidence type="ECO:0000256" key="15">
    <source>
        <dbReference type="SAM" id="Phobius"/>
    </source>
</evidence>
<dbReference type="InterPro" id="IPR003661">
    <property type="entry name" value="HisK_dim/P_dom"/>
</dbReference>
<dbReference type="Pfam" id="PF00672">
    <property type="entry name" value="HAMP"/>
    <property type="match status" value="1"/>
</dbReference>
<evidence type="ECO:0000256" key="5">
    <source>
        <dbReference type="ARBA" id="ARBA00022519"/>
    </source>
</evidence>
<dbReference type="SUPFAM" id="SSF47384">
    <property type="entry name" value="Homodimeric domain of signal transducing histidine kinase"/>
    <property type="match status" value="1"/>
</dbReference>
<evidence type="ECO:0000256" key="7">
    <source>
        <dbReference type="ARBA" id="ARBA00022679"/>
    </source>
</evidence>
<comment type="catalytic activity">
    <reaction evidence="1">
        <text>ATP + protein L-histidine = ADP + protein N-phospho-L-histidine.</text>
        <dbReference type="EC" id="2.7.13.3"/>
    </reaction>
</comment>